<reference evidence="2 3" key="1">
    <citation type="submission" date="2024-11" db="EMBL/GenBank/DDBJ databases">
        <title>Adaptive evolution of stress response genes in parasites aligns with host niche diversity.</title>
        <authorList>
            <person name="Hahn C."/>
            <person name="Resl P."/>
        </authorList>
    </citation>
    <scope>NUCLEOTIDE SEQUENCE [LARGE SCALE GENOMIC DNA]</scope>
    <source>
        <strain evidence="2">EGGRZ-B1_66</strain>
        <tissue evidence="2">Body</tissue>
    </source>
</reference>
<name>A0ABD2Q622_9PLAT</name>
<dbReference type="EMBL" id="JBJKFK010000843">
    <property type="protein sequence ID" value="KAL3315030.1"/>
    <property type="molecule type" value="Genomic_DNA"/>
</dbReference>
<accession>A0ABD2Q622</accession>
<comment type="caution">
    <text evidence="2">The sequence shown here is derived from an EMBL/GenBank/DDBJ whole genome shotgun (WGS) entry which is preliminary data.</text>
</comment>
<dbReference type="AlphaFoldDB" id="A0ABD2Q622"/>
<feature type="transmembrane region" description="Helical" evidence="1">
    <location>
        <begin position="54"/>
        <end position="72"/>
    </location>
</feature>
<keyword evidence="1" id="KW-0472">Membrane</keyword>
<gene>
    <name evidence="2" type="ORF">Ciccas_006339</name>
</gene>
<keyword evidence="1" id="KW-1133">Transmembrane helix</keyword>
<evidence type="ECO:0000313" key="2">
    <source>
        <dbReference type="EMBL" id="KAL3315030.1"/>
    </source>
</evidence>
<keyword evidence="3" id="KW-1185">Reference proteome</keyword>
<dbReference type="Proteomes" id="UP001626550">
    <property type="component" value="Unassembled WGS sequence"/>
</dbReference>
<evidence type="ECO:0000256" key="1">
    <source>
        <dbReference type="SAM" id="Phobius"/>
    </source>
</evidence>
<protein>
    <submittedName>
        <fullName evidence="2">Uncharacterized protein</fullName>
    </submittedName>
</protein>
<evidence type="ECO:0000313" key="3">
    <source>
        <dbReference type="Proteomes" id="UP001626550"/>
    </source>
</evidence>
<keyword evidence="1" id="KW-0812">Transmembrane</keyword>
<feature type="non-terminal residue" evidence="2">
    <location>
        <position position="80"/>
    </location>
</feature>
<organism evidence="2 3">
    <name type="scientific">Cichlidogyrus casuarinus</name>
    <dbReference type="NCBI Taxonomy" id="1844966"/>
    <lineage>
        <taxon>Eukaryota</taxon>
        <taxon>Metazoa</taxon>
        <taxon>Spiralia</taxon>
        <taxon>Lophotrochozoa</taxon>
        <taxon>Platyhelminthes</taxon>
        <taxon>Monogenea</taxon>
        <taxon>Monopisthocotylea</taxon>
        <taxon>Dactylogyridea</taxon>
        <taxon>Ancyrocephalidae</taxon>
        <taxon>Cichlidogyrus</taxon>
    </lineage>
</organism>
<proteinExistence type="predicted"/>
<sequence>MSVVIFMTCLCILIVRFSGNFLFRTLSGKNVFTIGSEDEIFYSSIDKYRSASEVSIYFAMLNSYAALMVFLYSPSKNALL</sequence>